<dbReference type="InterPro" id="IPR051910">
    <property type="entry name" value="ComF/GntX_DNA_util-trans"/>
</dbReference>
<dbReference type="PANTHER" id="PTHR47505:SF1">
    <property type="entry name" value="DNA UTILIZATION PROTEIN YHGH"/>
    <property type="match status" value="1"/>
</dbReference>
<evidence type="ECO:0000313" key="3">
    <source>
        <dbReference type="EMBL" id="NIZ69468.1"/>
    </source>
</evidence>
<dbReference type="InterPro" id="IPR029057">
    <property type="entry name" value="PRTase-like"/>
</dbReference>
<dbReference type="Gene3D" id="3.40.50.2020">
    <property type="match status" value="1"/>
</dbReference>
<dbReference type="EMBL" id="JAATLM010000001">
    <property type="protein sequence ID" value="NIZ69468.1"/>
    <property type="molecule type" value="Genomic_DNA"/>
</dbReference>
<evidence type="ECO:0000256" key="1">
    <source>
        <dbReference type="ARBA" id="ARBA00008007"/>
    </source>
</evidence>
<comment type="similarity">
    <text evidence="1">Belongs to the ComF/GntX family.</text>
</comment>
<feature type="domain" description="Phosphoribosyltransferase" evidence="2">
    <location>
        <begin position="35"/>
        <end position="148"/>
    </location>
</feature>
<reference evidence="3" key="1">
    <citation type="submission" date="2020-03" db="EMBL/GenBank/DDBJ databases">
        <title>Spirochaetal bacteria isolated from arthropods constitute a novel genus Entomospira genus novum within the order Spirochaetales.</title>
        <authorList>
            <person name="Grana-Miraglia L."/>
            <person name="Sikutova S."/>
            <person name="Fingerle V."/>
            <person name="Sing A."/>
            <person name="Castillo-Ramirez S."/>
            <person name="Margos G."/>
            <person name="Rudolf I."/>
        </authorList>
    </citation>
    <scope>NUCLEOTIDE SEQUENCE</scope>
    <source>
        <strain evidence="3">BR149</strain>
    </source>
</reference>
<gene>
    <name evidence="3" type="ORF">HCT48_04475</name>
</gene>
<dbReference type="PANTHER" id="PTHR47505">
    <property type="entry name" value="DNA UTILIZATION PROTEIN YHGH"/>
    <property type="match status" value="1"/>
</dbReference>
<dbReference type="Proteomes" id="UP000778951">
    <property type="component" value="Unassembled WGS sequence"/>
</dbReference>
<dbReference type="SUPFAM" id="SSF53271">
    <property type="entry name" value="PRTase-like"/>
    <property type="match status" value="1"/>
</dbReference>
<dbReference type="InterPro" id="IPR000836">
    <property type="entry name" value="PRTase_dom"/>
</dbReference>
<protein>
    <submittedName>
        <fullName evidence="3">ComF family protein</fullName>
    </submittedName>
</protein>
<accession>A0A968GFC0</accession>
<evidence type="ECO:0000313" key="4">
    <source>
        <dbReference type="Proteomes" id="UP000778951"/>
    </source>
</evidence>
<comment type="caution">
    <text evidence="3">The sequence shown here is derived from an EMBL/GenBank/DDBJ whole genome shotgun (WGS) entry which is preliminary data.</text>
</comment>
<sequence length="154" mass="18338">MNFSEIIKASIYDLKFRHRYDYKFYWAQKIATYLSRYDKEDYRFVLAPSHSAEHLMLAIAKQLMYAYQYKVEFILYKKRNIQQKNLDKAQRMIAQKDNIYLKERDKGRVIGRKWVVLDDIYTTGSTLYYCTKVLMDAGALEVESVSLALVSDKI</sequence>
<evidence type="ECO:0000259" key="2">
    <source>
        <dbReference type="Pfam" id="PF00156"/>
    </source>
</evidence>
<dbReference type="AlphaFoldDB" id="A0A968GFC0"/>
<dbReference type="Pfam" id="PF00156">
    <property type="entry name" value="Pribosyltran"/>
    <property type="match status" value="1"/>
</dbReference>
<organism evidence="3 4">
    <name type="scientific">Entomospira culicis</name>
    <dbReference type="NCBI Taxonomy" id="2719989"/>
    <lineage>
        <taxon>Bacteria</taxon>
        <taxon>Pseudomonadati</taxon>
        <taxon>Spirochaetota</taxon>
        <taxon>Spirochaetia</taxon>
        <taxon>Spirochaetales</taxon>
        <taxon>Spirochaetaceae</taxon>
        <taxon>Entomospira</taxon>
    </lineage>
</organism>
<keyword evidence="4" id="KW-1185">Reference proteome</keyword>
<dbReference type="RefSeq" id="WP_167695557.1">
    <property type="nucleotide sequence ID" value="NZ_CP118181.1"/>
</dbReference>
<proteinExistence type="inferred from homology"/>
<name>A0A968GFC0_9SPIO</name>
<dbReference type="CDD" id="cd06223">
    <property type="entry name" value="PRTases_typeI"/>
    <property type="match status" value="1"/>
</dbReference>